<name>A0A7J7DGZ5_TRIWF</name>
<evidence type="ECO:0000313" key="2">
    <source>
        <dbReference type="EMBL" id="KAF5745326.1"/>
    </source>
</evidence>
<accession>A0A7J7DGZ5</accession>
<keyword evidence="3" id="KW-1185">Reference proteome</keyword>
<organism evidence="2 3">
    <name type="scientific">Tripterygium wilfordii</name>
    <name type="common">Thunder God vine</name>
    <dbReference type="NCBI Taxonomy" id="458696"/>
    <lineage>
        <taxon>Eukaryota</taxon>
        <taxon>Viridiplantae</taxon>
        <taxon>Streptophyta</taxon>
        <taxon>Embryophyta</taxon>
        <taxon>Tracheophyta</taxon>
        <taxon>Spermatophyta</taxon>
        <taxon>Magnoliopsida</taxon>
        <taxon>eudicotyledons</taxon>
        <taxon>Gunneridae</taxon>
        <taxon>Pentapetalae</taxon>
        <taxon>rosids</taxon>
        <taxon>fabids</taxon>
        <taxon>Celastrales</taxon>
        <taxon>Celastraceae</taxon>
        <taxon>Tripterygium</taxon>
    </lineage>
</organism>
<comment type="caution">
    <text evidence="2">The sequence shown here is derived from an EMBL/GenBank/DDBJ whole genome shotgun (WGS) entry which is preliminary data.</text>
</comment>
<evidence type="ECO:0000313" key="3">
    <source>
        <dbReference type="Proteomes" id="UP000593562"/>
    </source>
</evidence>
<dbReference type="InParanoid" id="A0A7J7DGZ5"/>
<dbReference type="Proteomes" id="UP000593562">
    <property type="component" value="Unassembled WGS sequence"/>
</dbReference>
<dbReference type="EMBL" id="JAAARO010000007">
    <property type="protein sequence ID" value="KAF5745326.1"/>
    <property type="molecule type" value="Genomic_DNA"/>
</dbReference>
<feature type="compositionally biased region" description="Low complexity" evidence="1">
    <location>
        <begin position="7"/>
        <end position="19"/>
    </location>
</feature>
<reference evidence="2 3" key="1">
    <citation type="journal article" date="2020" name="Nat. Commun.">
        <title>Genome of Tripterygium wilfordii and identification of cytochrome P450 involved in triptolide biosynthesis.</title>
        <authorList>
            <person name="Tu L."/>
            <person name="Su P."/>
            <person name="Zhang Z."/>
            <person name="Gao L."/>
            <person name="Wang J."/>
            <person name="Hu T."/>
            <person name="Zhou J."/>
            <person name="Zhang Y."/>
            <person name="Zhao Y."/>
            <person name="Liu Y."/>
            <person name="Song Y."/>
            <person name="Tong Y."/>
            <person name="Lu Y."/>
            <person name="Yang J."/>
            <person name="Xu C."/>
            <person name="Jia M."/>
            <person name="Peters R.J."/>
            <person name="Huang L."/>
            <person name="Gao W."/>
        </authorList>
    </citation>
    <scope>NUCLEOTIDE SEQUENCE [LARGE SCALE GENOMIC DNA]</scope>
    <source>
        <strain evidence="3">cv. XIE 37</strain>
        <tissue evidence="2">Leaf</tissue>
    </source>
</reference>
<sequence length="180" mass="19268">MESSQIVGSGEDGSVSESGWTKYIDLPPMKKNYSEDGNDSDDSMASDASSGPSHLELPCEERFDSSPTKHTARKKSSGGKLHKQVKTIRDGRKNRTEKEEPVRKAKSAASQVQNGPKLLWLEVHLVFGHCDHSLAVSAAVYAAIVATTDGASDVAGSSDVASHYASILSHPKCSSRNLPE</sequence>
<evidence type="ECO:0000256" key="1">
    <source>
        <dbReference type="SAM" id="MobiDB-lite"/>
    </source>
</evidence>
<feature type="compositionally biased region" description="Basic and acidic residues" evidence="1">
    <location>
        <begin position="87"/>
        <end position="103"/>
    </location>
</feature>
<feature type="region of interest" description="Disordered" evidence="1">
    <location>
        <begin position="1"/>
        <end position="111"/>
    </location>
</feature>
<protein>
    <submittedName>
        <fullName evidence="2">Uncharacterized protein</fullName>
    </submittedName>
</protein>
<dbReference type="AlphaFoldDB" id="A0A7J7DGZ5"/>
<proteinExistence type="predicted"/>
<gene>
    <name evidence="2" type="ORF">HS088_TW07G00910</name>
</gene>
<feature type="compositionally biased region" description="Basic residues" evidence="1">
    <location>
        <begin position="70"/>
        <end position="86"/>
    </location>
</feature>